<dbReference type="OrthoDB" id="9774177at2"/>
<dbReference type="Gene3D" id="3.20.20.370">
    <property type="entry name" value="Glycoside hydrolase/deacetylase"/>
    <property type="match status" value="1"/>
</dbReference>
<organism evidence="6 7">
    <name type="scientific">Clostridium tarantellae</name>
    <dbReference type="NCBI Taxonomy" id="39493"/>
    <lineage>
        <taxon>Bacteria</taxon>
        <taxon>Bacillati</taxon>
        <taxon>Bacillota</taxon>
        <taxon>Clostridia</taxon>
        <taxon>Eubacteriales</taxon>
        <taxon>Clostridiaceae</taxon>
        <taxon>Clostridium</taxon>
    </lineage>
</organism>
<dbReference type="InterPro" id="IPR006879">
    <property type="entry name" value="YdjC-like"/>
</dbReference>
<evidence type="ECO:0000256" key="2">
    <source>
        <dbReference type="ARBA" id="ARBA00022723"/>
    </source>
</evidence>
<evidence type="ECO:0000256" key="4">
    <source>
        <dbReference type="ARBA" id="ARBA00022842"/>
    </source>
</evidence>
<keyword evidence="3" id="KW-0378">Hydrolase</keyword>
<gene>
    <name evidence="6" type="ORF">GBZ86_14220</name>
</gene>
<evidence type="ECO:0000313" key="7">
    <source>
        <dbReference type="Proteomes" id="UP000430345"/>
    </source>
</evidence>
<dbReference type="Pfam" id="PF04794">
    <property type="entry name" value="YdjC"/>
    <property type="match status" value="1"/>
</dbReference>
<comment type="caution">
    <text evidence="6">The sequence shown here is derived from an EMBL/GenBank/DDBJ whole genome shotgun (WGS) entry which is preliminary data.</text>
</comment>
<dbReference type="InterPro" id="IPR022948">
    <property type="entry name" value="COD_ChbG_bac"/>
</dbReference>
<evidence type="ECO:0000256" key="5">
    <source>
        <dbReference type="ARBA" id="ARBA00023277"/>
    </source>
</evidence>
<sequence>MTRLIVNADDMGFSLGVNAGVIEAYKRGIVTSCSIMATMPGFEDAIEKLKDNKGLGTGVHLTLSSYEPLLKGHKTIVDKNGKFYKYVTEEIAKNFDEEEILKEFTAQIEKVLSSGIKITHFDSHHHVHQLPQLKGVMQKLVDKYKLPIRGGINYKLENAVVIPVLDSFYKEGVSIDYFKKNIDKFKELGTSDLMTHPAWVDDVLLNSTSYAIDRIKEYEVLTSEKVLKILKENNIELISYGEL</sequence>
<keyword evidence="2" id="KW-0479">Metal-binding</keyword>
<dbReference type="CDD" id="cd10803">
    <property type="entry name" value="YdjC_EF3048_like"/>
    <property type="match status" value="1"/>
</dbReference>
<dbReference type="RefSeq" id="WP_152891752.1">
    <property type="nucleotide sequence ID" value="NZ_WHJC01000350.1"/>
</dbReference>
<dbReference type="EMBL" id="WHJC01000350">
    <property type="protein sequence ID" value="MPQ44893.1"/>
    <property type="molecule type" value="Genomic_DNA"/>
</dbReference>
<keyword evidence="7" id="KW-1185">Reference proteome</keyword>
<dbReference type="GO" id="GO:0000272">
    <property type="term" value="P:polysaccharide catabolic process"/>
    <property type="evidence" value="ECO:0007669"/>
    <property type="project" value="InterPro"/>
</dbReference>
<evidence type="ECO:0000256" key="3">
    <source>
        <dbReference type="ARBA" id="ARBA00022801"/>
    </source>
</evidence>
<dbReference type="AlphaFoldDB" id="A0A6I1MQ04"/>
<dbReference type="GO" id="GO:0019213">
    <property type="term" value="F:deacetylase activity"/>
    <property type="evidence" value="ECO:0007669"/>
    <property type="project" value="TreeGrafter"/>
</dbReference>
<dbReference type="PANTHER" id="PTHR31609">
    <property type="entry name" value="YDJC DEACETYLASE FAMILY MEMBER"/>
    <property type="match status" value="1"/>
</dbReference>
<dbReference type="SUPFAM" id="SSF88713">
    <property type="entry name" value="Glycoside hydrolase/deacetylase"/>
    <property type="match status" value="1"/>
</dbReference>
<evidence type="ECO:0000256" key="1">
    <source>
        <dbReference type="ARBA" id="ARBA00001946"/>
    </source>
</evidence>
<keyword evidence="5" id="KW-0119">Carbohydrate metabolism</keyword>
<dbReference type="InterPro" id="IPR011330">
    <property type="entry name" value="Glyco_hydro/deAcase_b/a-brl"/>
</dbReference>
<name>A0A6I1MQ04_9CLOT</name>
<dbReference type="GO" id="GO:0046872">
    <property type="term" value="F:metal ion binding"/>
    <property type="evidence" value="ECO:0007669"/>
    <property type="project" value="UniProtKB-KW"/>
</dbReference>
<dbReference type="PANTHER" id="PTHR31609:SF1">
    <property type="entry name" value="CARBOHYDRATE DEACETYLASE"/>
    <property type="match status" value="1"/>
</dbReference>
<comment type="cofactor">
    <cofactor evidence="1">
        <name>Mg(2+)</name>
        <dbReference type="ChEBI" id="CHEBI:18420"/>
    </cofactor>
</comment>
<protein>
    <submittedName>
        <fullName evidence="6">ChbG/HpnK family deacetylase</fullName>
    </submittedName>
</protein>
<dbReference type="GO" id="GO:0016811">
    <property type="term" value="F:hydrolase activity, acting on carbon-nitrogen (but not peptide) bonds, in linear amides"/>
    <property type="evidence" value="ECO:0007669"/>
    <property type="project" value="InterPro"/>
</dbReference>
<proteinExistence type="predicted"/>
<accession>A0A6I1MQ04</accession>
<keyword evidence="4" id="KW-0460">Magnesium</keyword>
<dbReference type="Proteomes" id="UP000430345">
    <property type="component" value="Unassembled WGS sequence"/>
</dbReference>
<evidence type="ECO:0000313" key="6">
    <source>
        <dbReference type="EMBL" id="MPQ44893.1"/>
    </source>
</evidence>
<reference evidence="6 7" key="1">
    <citation type="submission" date="2019-10" db="EMBL/GenBank/DDBJ databases">
        <title>The Genome Sequence of Clostridium tarantellae Isolated from Fish Brain.</title>
        <authorList>
            <person name="Bano L."/>
            <person name="Kiel M."/>
            <person name="Sales G."/>
            <person name="Doxey A.C."/>
            <person name="Mansfield M.J."/>
            <person name="Schiavone M."/>
            <person name="Rossetto O."/>
            <person name="Pirazzini M."/>
            <person name="Dobrindt U."/>
            <person name="Montecucco C."/>
        </authorList>
    </citation>
    <scope>NUCLEOTIDE SEQUENCE [LARGE SCALE GENOMIC DNA]</scope>
    <source>
        <strain evidence="6 7">DSM 3997</strain>
    </source>
</reference>